<dbReference type="Proteomes" id="UP001217918">
    <property type="component" value="Unassembled WGS sequence"/>
</dbReference>
<sequence length="126" mass="13784">MAVPFNSDYSVEDVASPPIFFPQVPRLDLNHFLVELDRPVVNAPPSSLLSRPDELPVPVSSSLPYTQDPRFDLITLCQRDMASDQILFSVVALSLVGGVSAISTRPDRFDASCSFTAFEGHAESFP</sequence>
<accession>A0AAD9M8I5</accession>
<name>A0AAD9M8I5_9PEZI</name>
<evidence type="ECO:0000313" key="1">
    <source>
        <dbReference type="EMBL" id="KAK2068219.1"/>
    </source>
</evidence>
<dbReference type="AlphaFoldDB" id="A0AAD9M8I5"/>
<proteinExistence type="predicted"/>
<dbReference type="EMBL" id="JAQQPM010000002">
    <property type="protein sequence ID" value="KAK2068219.1"/>
    <property type="molecule type" value="Genomic_DNA"/>
</dbReference>
<protein>
    <submittedName>
        <fullName evidence="1">Uncharacterized protein</fullName>
    </submittedName>
</protein>
<organism evidence="1 2">
    <name type="scientific">Phyllachora maydis</name>
    <dbReference type="NCBI Taxonomy" id="1825666"/>
    <lineage>
        <taxon>Eukaryota</taxon>
        <taxon>Fungi</taxon>
        <taxon>Dikarya</taxon>
        <taxon>Ascomycota</taxon>
        <taxon>Pezizomycotina</taxon>
        <taxon>Sordariomycetes</taxon>
        <taxon>Sordariomycetidae</taxon>
        <taxon>Phyllachorales</taxon>
        <taxon>Phyllachoraceae</taxon>
        <taxon>Phyllachora</taxon>
    </lineage>
</organism>
<comment type="caution">
    <text evidence="1">The sequence shown here is derived from an EMBL/GenBank/DDBJ whole genome shotgun (WGS) entry which is preliminary data.</text>
</comment>
<gene>
    <name evidence="1" type="ORF">P8C59_002873</name>
</gene>
<keyword evidence="2" id="KW-1185">Reference proteome</keyword>
<reference evidence="1" key="1">
    <citation type="journal article" date="2023" name="Mol. Plant Microbe Interact.">
        <title>Elucidating the Obligate Nature and Biological Capacity of an Invasive Fungal Corn Pathogen.</title>
        <authorList>
            <person name="MacCready J.S."/>
            <person name="Roggenkamp E.M."/>
            <person name="Gdanetz K."/>
            <person name="Chilvers M.I."/>
        </authorList>
    </citation>
    <scope>NUCLEOTIDE SEQUENCE</scope>
    <source>
        <strain evidence="1">PM02</strain>
    </source>
</reference>
<evidence type="ECO:0000313" key="2">
    <source>
        <dbReference type="Proteomes" id="UP001217918"/>
    </source>
</evidence>